<dbReference type="RefSeq" id="WP_345166546.1">
    <property type="nucleotide sequence ID" value="NZ_BAABGX010000002.1"/>
</dbReference>
<evidence type="ECO:0000256" key="1">
    <source>
        <dbReference type="SAM" id="SignalP"/>
    </source>
</evidence>
<evidence type="ECO:0000259" key="3">
    <source>
        <dbReference type="Pfam" id="PF12969"/>
    </source>
</evidence>
<dbReference type="Gene3D" id="2.60.120.1130">
    <property type="match status" value="1"/>
</dbReference>
<organism evidence="4 5">
    <name type="scientific">Nibribacter koreensis</name>
    <dbReference type="NCBI Taxonomy" id="1084519"/>
    <lineage>
        <taxon>Bacteria</taxon>
        <taxon>Pseudomonadati</taxon>
        <taxon>Bacteroidota</taxon>
        <taxon>Cytophagia</taxon>
        <taxon>Cytophagales</taxon>
        <taxon>Hymenobacteraceae</taxon>
        <taxon>Nibribacter</taxon>
    </lineage>
</organism>
<feature type="domain" description="Transglutaminase-like" evidence="2">
    <location>
        <begin position="330"/>
        <end position="405"/>
    </location>
</feature>
<evidence type="ECO:0000313" key="4">
    <source>
        <dbReference type="EMBL" id="GAA4308277.1"/>
    </source>
</evidence>
<keyword evidence="1" id="KW-0732">Signal</keyword>
<dbReference type="InterPro" id="IPR002931">
    <property type="entry name" value="Transglutaminase-like"/>
</dbReference>
<name>A0ABP8FPH1_9BACT</name>
<feature type="domain" description="DUF3857" evidence="3">
    <location>
        <begin position="80"/>
        <end position="209"/>
    </location>
</feature>
<reference evidence="5" key="1">
    <citation type="journal article" date="2019" name="Int. J. Syst. Evol. Microbiol.">
        <title>The Global Catalogue of Microorganisms (GCM) 10K type strain sequencing project: providing services to taxonomists for standard genome sequencing and annotation.</title>
        <authorList>
            <consortium name="The Broad Institute Genomics Platform"/>
            <consortium name="The Broad Institute Genome Sequencing Center for Infectious Disease"/>
            <person name="Wu L."/>
            <person name="Ma J."/>
        </authorList>
    </citation>
    <scope>NUCLEOTIDE SEQUENCE [LARGE SCALE GENOMIC DNA]</scope>
    <source>
        <strain evidence="5">JCM 17917</strain>
    </source>
</reference>
<keyword evidence="5" id="KW-1185">Reference proteome</keyword>
<dbReference type="SUPFAM" id="SSF54001">
    <property type="entry name" value="Cysteine proteinases"/>
    <property type="match status" value="1"/>
</dbReference>
<dbReference type="Gene3D" id="3.10.620.30">
    <property type="match status" value="1"/>
</dbReference>
<comment type="caution">
    <text evidence="4">The sequence shown here is derived from an EMBL/GenBank/DDBJ whole genome shotgun (WGS) entry which is preliminary data.</text>
</comment>
<gene>
    <name evidence="4" type="ORF">GCM10023183_24720</name>
</gene>
<evidence type="ECO:0000259" key="2">
    <source>
        <dbReference type="Pfam" id="PF01841"/>
    </source>
</evidence>
<feature type="chain" id="PRO_5046139523" description="DUF3857 domain-containing protein" evidence="1">
    <location>
        <begin position="27"/>
        <end position="679"/>
    </location>
</feature>
<evidence type="ECO:0000313" key="5">
    <source>
        <dbReference type="Proteomes" id="UP001501844"/>
    </source>
</evidence>
<sequence length="679" mass="76763">MRISTPLPLRGLFLALCLLGSAMAQAQDAPVKYGKVTDEELKMKSYAKDTSAAAVVLVDYGRSFFTVVNDKMKVNFERVLRIKVLKKSGYDWANVTVPYYQQTSNSKELVMNVKATTYNLENGQVVKVKMENSAIFDEKESEHWYNKKFTLPAVKEGSVLDISYLVSSDFIFNFRDWTFQSSIPVMHSEYRASIPEYYEYKNYMQGYEPLLVNETVPGSMNYTVRVGGLAESRAGARTPSESVSNTIKTQNHRWVMKDLPAIASESFITTIQDYISKIEFELEWIRYPGSAPERVAGNWNKLTDEFLELDRFGVQLNRTGYFKAEVAALQSVKDTLEKVNTIYDFVKKNVKWNNKGGALATSTLRKAFDTKSGSAADINLMLVAMLRDAGLEADPVVLSTRDHGRVPTHAPMINKFNYVVAFVKTPKGDLLLDATDPFMPIGQLPKHCLNGQGWLVAKNKGSWIPLVPQTKSTELLNAELSILPTGVMSGKVQESKTGMWAVNVRNSVKEDGETKYLEKLVNAQNEFERKKPVFKDLAQIQKPISLEYEISSAGDGQLKDIIYVNPMLLKDKQENPFKHTERKYPVDFGHGSEEVYICNFTIPEGYMVEEMPKGVMMSLPDNGGKFTYMLQQNGNKVQVMSKVTISKPIFYAQEYESLKQFYSQIVAKHAEQIVLKKKI</sequence>
<dbReference type="Pfam" id="PF12969">
    <property type="entry name" value="DUF3857"/>
    <property type="match status" value="1"/>
</dbReference>
<proteinExistence type="predicted"/>
<dbReference type="Gene3D" id="2.60.40.3140">
    <property type="match status" value="1"/>
</dbReference>
<evidence type="ECO:0008006" key="6">
    <source>
        <dbReference type="Google" id="ProtNLM"/>
    </source>
</evidence>
<feature type="signal peptide" evidence="1">
    <location>
        <begin position="1"/>
        <end position="26"/>
    </location>
</feature>
<dbReference type="EMBL" id="BAABGX010000002">
    <property type="protein sequence ID" value="GAA4308277.1"/>
    <property type="molecule type" value="Genomic_DNA"/>
</dbReference>
<dbReference type="Proteomes" id="UP001501844">
    <property type="component" value="Unassembled WGS sequence"/>
</dbReference>
<protein>
    <recommendedName>
        <fullName evidence="6">DUF3857 domain-containing protein</fullName>
    </recommendedName>
</protein>
<dbReference type="Pfam" id="PF01841">
    <property type="entry name" value="Transglut_core"/>
    <property type="match status" value="1"/>
</dbReference>
<dbReference type="InterPro" id="IPR038765">
    <property type="entry name" value="Papain-like_cys_pep_sf"/>
</dbReference>
<accession>A0ABP8FPH1</accession>
<dbReference type="InterPro" id="IPR024618">
    <property type="entry name" value="DUF3857"/>
</dbReference>